<dbReference type="Proteomes" id="UP000721442">
    <property type="component" value="Unassembled WGS sequence"/>
</dbReference>
<reference evidence="1" key="2">
    <citation type="journal article" date="2021" name="PeerJ">
        <title>Extensive microbial diversity within the chicken gut microbiome revealed by metagenomics and culture.</title>
        <authorList>
            <person name="Gilroy R."/>
            <person name="Ravi A."/>
            <person name="Getino M."/>
            <person name="Pursley I."/>
            <person name="Horton D.L."/>
            <person name="Alikhan N.F."/>
            <person name="Baker D."/>
            <person name="Gharbi K."/>
            <person name="Hall N."/>
            <person name="Watson M."/>
            <person name="Adriaenssens E.M."/>
            <person name="Foster-Nyarko E."/>
            <person name="Jarju S."/>
            <person name="Secka A."/>
            <person name="Antonio M."/>
            <person name="Oren A."/>
            <person name="Chaudhuri R.R."/>
            <person name="La Ragione R."/>
            <person name="Hildebrand F."/>
            <person name="Pallen M.J."/>
        </authorList>
    </citation>
    <scope>NUCLEOTIDE SEQUENCE</scope>
    <source>
        <strain evidence="1">B1-16210</strain>
    </source>
</reference>
<dbReference type="InterPro" id="IPR036412">
    <property type="entry name" value="HAD-like_sf"/>
</dbReference>
<proteinExistence type="predicted"/>
<reference evidence="1" key="1">
    <citation type="submission" date="2020-10" db="EMBL/GenBank/DDBJ databases">
        <authorList>
            <person name="Gilroy R."/>
        </authorList>
    </citation>
    <scope>NUCLEOTIDE SEQUENCE</scope>
    <source>
        <strain evidence="1">B1-16210</strain>
    </source>
</reference>
<evidence type="ECO:0000313" key="2">
    <source>
        <dbReference type="Proteomes" id="UP000721442"/>
    </source>
</evidence>
<dbReference type="AlphaFoldDB" id="A0A940DEH8"/>
<dbReference type="Gene3D" id="3.40.50.1000">
    <property type="entry name" value="HAD superfamily/HAD-like"/>
    <property type="match status" value="1"/>
</dbReference>
<sequence>MVETPAIFCDIDGVVNKKFAIANYDRFGEPNENMIRVLETLGRDFTIVFITGRWAIGQEKVEQHIHSMLPNIKKRVFCKPHDYPGTTAEYKLATVRELEQQGYKFYLGLDDHSAVIGLLHNHGMFVARVISE</sequence>
<dbReference type="InterPro" id="IPR023214">
    <property type="entry name" value="HAD_sf"/>
</dbReference>
<organism evidence="1 2">
    <name type="scientific">Candidatus Enterousia excrementavium</name>
    <dbReference type="NCBI Taxonomy" id="2840789"/>
    <lineage>
        <taxon>Bacteria</taxon>
        <taxon>Pseudomonadati</taxon>
        <taxon>Pseudomonadota</taxon>
        <taxon>Alphaproteobacteria</taxon>
        <taxon>Candidatus Enterousia</taxon>
    </lineage>
</organism>
<dbReference type="SUPFAM" id="SSF56784">
    <property type="entry name" value="HAD-like"/>
    <property type="match status" value="1"/>
</dbReference>
<comment type="caution">
    <text evidence="1">The sequence shown here is derived from an EMBL/GenBank/DDBJ whole genome shotgun (WGS) entry which is preliminary data.</text>
</comment>
<protein>
    <submittedName>
        <fullName evidence="1">Uncharacterized protein</fullName>
    </submittedName>
</protein>
<accession>A0A940DEH8</accession>
<dbReference type="EMBL" id="JADINE010000013">
    <property type="protein sequence ID" value="MBO8406993.1"/>
    <property type="molecule type" value="Genomic_DNA"/>
</dbReference>
<gene>
    <name evidence="1" type="ORF">IAC77_00855</name>
</gene>
<evidence type="ECO:0000313" key="1">
    <source>
        <dbReference type="EMBL" id="MBO8406993.1"/>
    </source>
</evidence>
<name>A0A940DEH8_9PROT</name>